<dbReference type="SUPFAM" id="SSF53300">
    <property type="entry name" value="vWA-like"/>
    <property type="match status" value="1"/>
</dbReference>
<feature type="domain" description="VWFA" evidence="2">
    <location>
        <begin position="215"/>
        <end position="405"/>
    </location>
</feature>
<dbReference type="RefSeq" id="WP_115221690.1">
    <property type="nucleotide sequence ID" value="NZ_CAXYJE010000002.1"/>
</dbReference>
<gene>
    <name evidence="3" type="ORF">NCTC13292_02060</name>
</gene>
<organism evidence="3 4">
    <name type="scientific">Legionella donaldsonii</name>
    <dbReference type="NCBI Taxonomy" id="45060"/>
    <lineage>
        <taxon>Bacteria</taxon>
        <taxon>Pseudomonadati</taxon>
        <taxon>Pseudomonadota</taxon>
        <taxon>Gammaproteobacteria</taxon>
        <taxon>Legionellales</taxon>
        <taxon>Legionellaceae</taxon>
        <taxon>Legionella</taxon>
    </lineage>
</organism>
<proteinExistence type="predicted"/>
<dbReference type="InterPro" id="IPR002035">
    <property type="entry name" value="VWF_A"/>
</dbReference>
<dbReference type="Proteomes" id="UP000254677">
    <property type="component" value="Unassembled WGS sequence"/>
</dbReference>
<evidence type="ECO:0000256" key="1">
    <source>
        <dbReference type="SAM" id="MobiDB-lite"/>
    </source>
</evidence>
<accession>A0A378J637</accession>
<dbReference type="Pfam" id="PF00092">
    <property type="entry name" value="VWA"/>
    <property type="match status" value="1"/>
</dbReference>
<name>A0A378J637_9GAMM</name>
<dbReference type="OrthoDB" id="5648632at2"/>
<dbReference type="EMBL" id="UGOA01000001">
    <property type="protein sequence ID" value="STX43243.1"/>
    <property type="molecule type" value="Genomic_DNA"/>
</dbReference>
<dbReference type="Gene3D" id="3.40.50.410">
    <property type="entry name" value="von Willebrand factor, type A domain"/>
    <property type="match status" value="1"/>
</dbReference>
<dbReference type="PROSITE" id="PS50234">
    <property type="entry name" value="VWFA"/>
    <property type="match status" value="1"/>
</dbReference>
<reference evidence="3 4" key="1">
    <citation type="submission" date="2018-06" db="EMBL/GenBank/DDBJ databases">
        <authorList>
            <consortium name="Pathogen Informatics"/>
            <person name="Doyle S."/>
        </authorList>
    </citation>
    <scope>NUCLEOTIDE SEQUENCE [LARGE SCALE GENOMIC DNA]</scope>
    <source>
        <strain evidence="3 4">NCTC13292</strain>
    </source>
</reference>
<dbReference type="InterPro" id="IPR036465">
    <property type="entry name" value="vWFA_dom_sf"/>
</dbReference>
<dbReference type="SMART" id="SM00327">
    <property type="entry name" value="VWA"/>
    <property type="match status" value="1"/>
</dbReference>
<protein>
    <submittedName>
        <fullName evidence="3">Uncharacterized protein encoded in toxicity protection region of plasmid R478, contains von Willebrand factor (VWF) domain</fullName>
    </submittedName>
</protein>
<evidence type="ECO:0000313" key="4">
    <source>
        <dbReference type="Proteomes" id="UP000254677"/>
    </source>
</evidence>
<evidence type="ECO:0000313" key="3">
    <source>
        <dbReference type="EMBL" id="STX43243.1"/>
    </source>
</evidence>
<sequence>MKLANNALRTKNMIALLQDMGIKVGKKEEGKAEVSCKDELVILKPATQEEAENLAGEIQTLLETGKTKPAIKRFTLSDLLNAEINAATCTNVQMTEKNKRSLQALLPILELGFALDPEQEYLNIQLPSMAYAPLFGSLTYKYMKLEGETLRFNVKEFLKDHREELVLIDGEAPLLLCDAAQFEKKKVFYAQKRLNENEVEVTPHVFIPYAAKPPAYTFVLDTSGSMDEKYGTNGTRLQQLQKSVIKFAEALYAFHPDATINIKQFNSTINNVGSYNKGDLATLRMQVNGLKASGGTNLFTATTNQLSSFSSSTKHTNVLLFTDGQNTDSAEQDLQSKIEALQNGSPLILARNKFFIISYGASQPPVLHTVAQIFGSPVINTDSPDFVAALSENDKMQEWAAGRELFTCRLVVEAELEAELEAGPETTYACCYDLSGQFTALKPVRCKDNEELHLTLVDGDGAVILDDRKPAVKPVVPVVEQLPMQTPVSPGSVKTATNMGVFSGGTQQTTKPPVQQITGQTPEVPSFN</sequence>
<keyword evidence="4" id="KW-1185">Reference proteome</keyword>
<feature type="region of interest" description="Disordered" evidence="1">
    <location>
        <begin position="503"/>
        <end position="528"/>
    </location>
</feature>
<evidence type="ECO:0000259" key="2">
    <source>
        <dbReference type="PROSITE" id="PS50234"/>
    </source>
</evidence>
<dbReference type="AlphaFoldDB" id="A0A378J637"/>